<dbReference type="RefSeq" id="WP_235052674.1">
    <property type="nucleotide sequence ID" value="NZ_JAKFHA010000007.1"/>
</dbReference>
<dbReference type="GO" id="GO:0005886">
    <property type="term" value="C:plasma membrane"/>
    <property type="evidence" value="ECO:0007669"/>
    <property type="project" value="UniProtKB-SubCell"/>
</dbReference>
<dbReference type="SUPFAM" id="SSF161098">
    <property type="entry name" value="MetI-like"/>
    <property type="match status" value="1"/>
</dbReference>
<keyword evidence="11" id="KW-1185">Reference proteome</keyword>
<evidence type="ECO:0000256" key="2">
    <source>
        <dbReference type="ARBA" id="ARBA00022448"/>
    </source>
</evidence>
<comment type="subcellular location">
    <subcellularLocation>
        <location evidence="1 7">Cell membrane</location>
        <topology evidence="1 7">Multi-pass membrane protein</topology>
    </subcellularLocation>
</comment>
<comment type="similarity">
    <text evidence="7">Belongs to the binding-protein-dependent transport system permease family.</text>
</comment>
<gene>
    <name evidence="10" type="ORF">LZ495_14920</name>
</gene>
<dbReference type="SUPFAM" id="SSF49478">
    <property type="entry name" value="Cna protein B-type domain"/>
    <property type="match status" value="1"/>
</dbReference>
<proteinExistence type="inferred from homology"/>
<dbReference type="AlphaFoldDB" id="A0AA41PZ25"/>
<keyword evidence="6 7" id="KW-0472">Membrane</keyword>
<organism evidence="10 11">
    <name type="scientific">Yinghuangia soli</name>
    <dbReference type="NCBI Taxonomy" id="2908204"/>
    <lineage>
        <taxon>Bacteria</taxon>
        <taxon>Bacillati</taxon>
        <taxon>Actinomycetota</taxon>
        <taxon>Actinomycetes</taxon>
        <taxon>Kitasatosporales</taxon>
        <taxon>Streptomycetaceae</taxon>
        <taxon>Yinghuangia</taxon>
    </lineage>
</organism>
<keyword evidence="5 7" id="KW-1133">Transmembrane helix</keyword>
<dbReference type="Proteomes" id="UP001165378">
    <property type="component" value="Unassembled WGS sequence"/>
</dbReference>
<protein>
    <submittedName>
        <fullName evidence="10">ABC transporter permease subunit</fullName>
    </submittedName>
</protein>
<dbReference type="Pfam" id="PF00528">
    <property type="entry name" value="BPD_transp_1"/>
    <property type="match status" value="1"/>
</dbReference>
<evidence type="ECO:0000259" key="9">
    <source>
        <dbReference type="PROSITE" id="PS50928"/>
    </source>
</evidence>
<feature type="transmembrane region" description="Helical" evidence="7">
    <location>
        <begin position="326"/>
        <end position="347"/>
    </location>
</feature>
<dbReference type="PANTHER" id="PTHR43227:SF8">
    <property type="entry name" value="DIACETYLCHITOBIOSE UPTAKE SYSTEM PERMEASE PROTEIN DASB"/>
    <property type="match status" value="1"/>
</dbReference>
<dbReference type="InterPro" id="IPR000515">
    <property type="entry name" value="MetI-like"/>
</dbReference>
<feature type="compositionally biased region" description="Gly residues" evidence="8">
    <location>
        <begin position="13"/>
        <end position="24"/>
    </location>
</feature>
<accession>A0AA41PZ25</accession>
<name>A0AA41PZ25_9ACTN</name>
<dbReference type="EMBL" id="JAKFHA010000007">
    <property type="protein sequence ID" value="MCF2528505.1"/>
    <property type="molecule type" value="Genomic_DNA"/>
</dbReference>
<feature type="transmembrane region" description="Helical" evidence="7">
    <location>
        <begin position="126"/>
        <end position="147"/>
    </location>
</feature>
<comment type="caution">
    <text evidence="10">The sequence shown here is derived from an EMBL/GenBank/DDBJ whole genome shotgun (WGS) entry which is preliminary data.</text>
</comment>
<feature type="region of interest" description="Disordered" evidence="8">
    <location>
        <begin position="1"/>
        <end position="24"/>
    </location>
</feature>
<dbReference type="CDD" id="cd06261">
    <property type="entry name" value="TM_PBP2"/>
    <property type="match status" value="1"/>
</dbReference>
<evidence type="ECO:0000256" key="1">
    <source>
        <dbReference type="ARBA" id="ARBA00004651"/>
    </source>
</evidence>
<dbReference type="InterPro" id="IPR050809">
    <property type="entry name" value="UgpAE/MalFG_permease"/>
</dbReference>
<evidence type="ECO:0000256" key="7">
    <source>
        <dbReference type="RuleBase" id="RU363032"/>
    </source>
</evidence>
<keyword evidence="2 7" id="KW-0813">Transport</keyword>
<feature type="compositionally biased region" description="Low complexity" evidence="8">
    <location>
        <begin position="1"/>
        <end position="12"/>
    </location>
</feature>
<reference evidence="10" key="1">
    <citation type="submission" date="2022-01" db="EMBL/GenBank/DDBJ databases">
        <title>Genome-Based Taxonomic Classification of the Phylum Actinobacteria.</title>
        <authorList>
            <person name="Gao Y."/>
        </authorList>
    </citation>
    <scope>NUCLEOTIDE SEQUENCE</scope>
    <source>
        <strain evidence="10">KLBMP 8922</strain>
    </source>
</reference>
<evidence type="ECO:0000256" key="6">
    <source>
        <dbReference type="ARBA" id="ARBA00023136"/>
    </source>
</evidence>
<keyword evidence="3" id="KW-1003">Cell membrane</keyword>
<evidence type="ECO:0000256" key="3">
    <source>
        <dbReference type="ARBA" id="ARBA00022475"/>
    </source>
</evidence>
<evidence type="ECO:0000256" key="4">
    <source>
        <dbReference type="ARBA" id="ARBA00022692"/>
    </source>
</evidence>
<dbReference type="PROSITE" id="PS50928">
    <property type="entry name" value="ABC_TM1"/>
    <property type="match status" value="1"/>
</dbReference>
<feature type="transmembrane region" description="Helical" evidence="7">
    <location>
        <begin position="33"/>
        <end position="54"/>
    </location>
</feature>
<feature type="transmembrane region" description="Helical" evidence="7">
    <location>
        <begin position="426"/>
        <end position="447"/>
    </location>
</feature>
<feature type="transmembrane region" description="Helical" evidence="7">
    <location>
        <begin position="368"/>
        <end position="389"/>
    </location>
</feature>
<sequence length="455" mass="47475">MGEKTGGPPRAGAGTGRPGSAGGDSRGPGAGRLLGWLFLLPALLVLGVLVAYPIGWTFVRSLFGARGWSDFSGLANYQDLFTDDDTFTALKNNLIWVLVVPALVTAIGLVFAVLTERVRFATAFKMIVFMPMAVSMLAAGITFRLVYDREPEKGAANAALVSVHDAFAEAAPYPGARPRPGSGLEPAGGGFATAAESPGGSVVMLPLVALADDKVPGRARPAAAPPAAPGQVTGVVWVDFGRGNTGRPGVIDPGERGLPGVKVEAVRGGRTVASATTAADGSFTLPERAAAAGPVQLRLAAANFEQAFRGYDWLGPNLITPAIIGAYVWMWAGFAMVLIAAGLAAIPRDALEAARVDGATEWQVFRRVTVPLLSPVLVVVLVTLVINVLKVFDLVYIISLGSSQKEANVLALQMYLASFGGGDNQGLGSAIGIVLFLLVLPAMLFNIRRFRRESK</sequence>
<keyword evidence="4 7" id="KW-0812">Transmembrane</keyword>
<evidence type="ECO:0000256" key="8">
    <source>
        <dbReference type="SAM" id="MobiDB-lite"/>
    </source>
</evidence>
<evidence type="ECO:0000313" key="10">
    <source>
        <dbReference type="EMBL" id="MCF2528505.1"/>
    </source>
</evidence>
<evidence type="ECO:0000313" key="11">
    <source>
        <dbReference type="Proteomes" id="UP001165378"/>
    </source>
</evidence>
<feature type="transmembrane region" description="Helical" evidence="7">
    <location>
        <begin position="94"/>
        <end position="114"/>
    </location>
</feature>
<dbReference type="PANTHER" id="PTHR43227">
    <property type="entry name" value="BLL4140 PROTEIN"/>
    <property type="match status" value="1"/>
</dbReference>
<dbReference type="GO" id="GO:0055085">
    <property type="term" value="P:transmembrane transport"/>
    <property type="evidence" value="ECO:0007669"/>
    <property type="project" value="InterPro"/>
</dbReference>
<dbReference type="Gene3D" id="1.10.3720.10">
    <property type="entry name" value="MetI-like"/>
    <property type="match status" value="2"/>
</dbReference>
<feature type="domain" description="ABC transmembrane type-1" evidence="9">
    <location>
        <begin position="90"/>
        <end position="446"/>
    </location>
</feature>
<evidence type="ECO:0000256" key="5">
    <source>
        <dbReference type="ARBA" id="ARBA00022989"/>
    </source>
</evidence>
<dbReference type="InterPro" id="IPR035906">
    <property type="entry name" value="MetI-like_sf"/>
</dbReference>